<dbReference type="Proteomes" id="UP001596074">
    <property type="component" value="Unassembled WGS sequence"/>
</dbReference>
<dbReference type="SUPFAM" id="SSF46689">
    <property type="entry name" value="Homeodomain-like"/>
    <property type="match status" value="2"/>
</dbReference>
<keyword evidence="2" id="KW-0238">DNA-binding</keyword>
<dbReference type="SUPFAM" id="SSF51215">
    <property type="entry name" value="Regulatory protein AraC"/>
    <property type="match status" value="1"/>
</dbReference>
<evidence type="ECO:0000256" key="2">
    <source>
        <dbReference type="ARBA" id="ARBA00023125"/>
    </source>
</evidence>
<keyword evidence="3" id="KW-0010">Activator</keyword>
<feature type="domain" description="HTH araC/xylS-type" evidence="5">
    <location>
        <begin position="182"/>
        <end position="280"/>
    </location>
</feature>
<keyword evidence="7" id="KW-1185">Reference proteome</keyword>
<sequence>MSIDRPAGLSAGFHAHLRRAGVPGLVHAGDQHAPTSWVIQTHVHDVWELYLQLAGPPTRWTVAGRACEVPSRGLLAVPPGVPHAMAASCTAPYHFYFAALAPAAFMPPDDLRPLWRESRPFVITDAGSMVTPFELFLREVTAHEPLRVSGLAHTAALLVIEASRLADGPRPGRRTALHPAVAQARRLIETHLADGLTVGELAAATHLSPAHLTALFRGETGETPGRYRTRLRIERARLLLGETDLPITMLAADLGYSSSQHFATAFRRETGTTPSRYRRDATA</sequence>
<keyword evidence="1" id="KW-0805">Transcription regulation</keyword>
<evidence type="ECO:0000313" key="7">
    <source>
        <dbReference type="Proteomes" id="UP001596074"/>
    </source>
</evidence>
<dbReference type="PRINTS" id="PR00032">
    <property type="entry name" value="HTHARAC"/>
</dbReference>
<evidence type="ECO:0000313" key="6">
    <source>
        <dbReference type="EMBL" id="MFC5753765.1"/>
    </source>
</evidence>
<keyword evidence="4" id="KW-0804">Transcription</keyword>
<evidence type="ECO:0000259" key="5">
    <source>
        <dbReference type="PROSITE" id="PS01124"/>
    </source>
</evidence>
<proteinExistence type="predicted"/>
<dbReference type="InterPro" id="IPR018060">
    <property type="entry name" value="HTH_AraC"/>
</dbReference>
<accession>A0ABW1AGY7</accession>
<dbReference type="RefSeq" id="WP_378291135.1">
    <property type="nucleotide sequence ID" value="NZ_JBHSON010000121.1"/>
</dbReference>
<dbReference type="PANTHER" id="PTHR46796">
    <property type="entry name" value="HTH-TYPE TRANSCRIPTIONAL ACTIVATOR RHAS-RELATED"/>
    <property type="match status" value="1"/>
</dbReference>
<comment type="caution">
    <text evidence="6">The sequence shown here is derived from an EMBL/GenBank/DDBJ whole genome shotgun (WGS) entry which is preliminary data.</text>
</comment>
<gene>
    <name evidence="6" type="ORF">ACFPZN_49795</name>
</gene>
<evidence type="ECO:0000256" key="1">
    <source>
        <dbReference type="ARBA" id="ARBA00023015"/>
    </source>
</evidence>
<dbReference type="InterPro" id="IPR050204">
    <property type="entry name" value="AraC_XylS_family_regulators"/>
</dbReference>
<dbReference type="Pfam" id="PF12833">
    <property type="entry name" value="HTH_18"/>
    <property type="match status" value="1"/>
</dbReference>
<organism evidence="6 7">
    <name type="scientific">Actinomadura rugatobispora</name>
    <dbReference type="NCBI Taxonomy" id="1994"/>
    <lineage>
        <taxon>Bacteria</taxon>
        <taxon>Bacillati</taxon>
        <taxon>Actinomycetota</taxon>
        <taxon>Actinomycetes</taxon>
        <taxon>Streptosporangiales</taxon>
        <taxon>Thermomonosporaceae</taxon>
        <taxon>Actinomadura</taxon>
    </lineage>
</organism>
<dbReference type="InterPro" id="IPR009057">
    <property type="entry name" value="Homeodomain-like_sf"/>
</dbReference>
<dbReference type="InterPro" id="IPR020449">
    <property type="entry name" value="Tscrpt_reg_AraC-type_HTH"/>
</dbReference>
<reference evidence="7" key="1">
    <citation type="journal article" date="2019" name="Int. J. Syst. Evol. Microbiol.">
        <title>The Global Catalogue of Microorganisms (GCM) 10K type strain sequencing project: providing services to taxonomists for standard genome sequencing and annotation.</title>
        <authorList>
            <consortium name="The Broad Institute Genomics Platform"/>
            <consortium name="The Broad Institute Genome Sequencing Center for Infectious Disease"/>
            <person name="Wu L."/>
            <person name="Ma J."/>
        </authorList>
    </citation>
    <scope>NUCLEOTIDE SEQUENCE [LARGE SCALE GENOMIC DNA]</scope>
    <source>
        <strain evidence="7">KCTC 42087</strain>
    </source>
</reference>
<dbReference type="PROSITE" id="PS00041">
    <property type="entry name" value="HTH_ARAC_FAMILY_1"/>
    <property type="match status" value="1"/>
</dbReference>
<dbReference type="SMART" id="SM00342">
    <property type="entry name" value="HTH_ARAC"/>
    <property type="match status" value="1"/>
</dbReference>
<evidence type="ECO:0000256" key="3">
    <source>
        <dbReference type="ARBA" id="ARBA00023159"/>
    </source>
</evidence>
<dbReference type="InterPro" id="IPR018062">
    <property type="entry name" value="HTH_AraC-typ_CS"/>
</dbReference>
<dbReference type="PROSITE" id="PS01124">
    <property type="entry name" value="HTH_ARAC_FAMILY_2"/>
    <property type="match status" value="1"/>
</dbReference>
<dbReference type="Gene3D" id="1.10.10.60">
    <property type="entry name" value="Homeodomain-like"/>
    <property type="match status" value="2"/>
</dbReference>
<dbReference type="EMBL" id="JBHSON010000121">
    <property type="protein sequence ID" value="MFC5753765.1"/>
    <property type="molecule type" value="Genomic_DNA"/>
</dbReference>
<evidence type="ECO:0000256" key="4">
    <source>
        <dbReference type="ARBA" id="ARBA00023163"/>
    </source>
</evidence>
<protein>
    <submittedName>
        <fullName evidence="6">Helix-turn-helix domain-containing protein</fullName>
    </submittedName>
</protein>
<name>A0ABW1AGY7_9ACTN</name>
<dbReference type="InterPro" id="IPR037923">
    <property type="entry name" value="HTH-like"/>
</dbReference>